<proteinExistence type="predicted"/>
<protein>
    <submittedName>
        <fullName evidence="1">Uncharacterized protein</fullName>
    </submittedName>
</protein>
<dbReference type="EMBL" id="JQOF01000001">
    <property type="protein sequence ID" value="KGA43554.1"/>
    <property type="molecule type" value="Genomic_DNA"/>
</dbReference>
<reference evidence="1 2" key="1">
    <citation type="submission" date="2014-08" db="EMBL/GenBank/DDBJ databases">
        <title>Genome sequences of NCPPB Pectobacterium isolates.</title>
        <authorList>
            <person name="Glover R.H."/>
            <person name="Sapp M."/>
            <person name="Elphinstone J."/>
        </authorList>
    </citation>
    <scope>NUCLEOTIDE SEQUENCE [LARGE SCALE GENOMIC DNA]</scope>
    <source>
        <strain evidence="1 2">NCPPB3841</strain>
    </source>
</reference>
<comment type="caution">
    <text evidence="1">The sequence shown here is derived from an EMBL/GenBank/DDBJ whole genome shotgun (WGS) entry which is preliminary data.</text>
</comment>
<accession>A0ABR4VW28</accession>
<name>A0ABR4VW28_9GAMM</name>
<keyword evidence="2" id="KW-1185">Reference proteome</keyword>
<evidence type="ECO:0000313" key="2">
    <source>
        <dbReference type="Proteomes" id="UP000029447"/>
    </source>
</evidence>
<sequence length="62" mass="7321">MQTTRSSQSEQQVNAIKKASEKTRWLVKRHHYSEYVSLHHLKPMAVLIVGHVFQVPLRRLLQ</sequence>
<organism evidence="1 2">
    <name type="scientific">Pectobacterium odoriferum</name>
    <dbReference type="NCBI Taxonomy" id="78398"/>
    <lineage>
        <taxon>Bacteria</taxon>
        <taxon>Pseudomonadati</taxon>
        <taxon>Pseudomonadota</taxon>
        <taxon>Gammaproteobacteria</taxon>
        <taxon>Enterobacterales</taxon>
        <taxon>Pectobacteriaceae</taxon>
        <taxon>Pectobacterium</taxon>
    </lineage>
</organism>
<dbReference type="Proteomes" id="UP000029447">
    <property type="component" value="Unassembled WGS sequence"/>
</dbReference>
<gene>
    <name evidence="1" type="ORF">KU75_02250</name>
</gene>
<evidence type="ECO:0000313" key="1">
    <source>
        <dbReference type="EMBL" id="KGA43554.1"/>
    </source>
</evidence>